<reference evidence="2 3" key="1">
    <citation type="journal article" date="2013" name="ISME J.">
        <title>A metabolic model for members of the genus Tetrasphaera involved in enhanced biological phosphorus removal.</title>
        <authorList>
            <person name="Kristiansen R."/>
            <person name="Nguyen H.T.T."/>
            <person name="Saunders A.M."/>
            <person name="Nielsen J.L."/>
            <person name="Wimmer R."/>
            <person name="Le V.Q."/>
            <person name="McIlroy S.J."/>
            <person name="Petrovski S."/>
            <person name="Seviour R.J."/>
            <person name="Calteau A."/>
            <person name="Nielsen K.L."/>
            <person name="Nielsen P.H."/>
        </authorList>
    </citation>
    <scope>NUCLEOTIDE SEQUENCE [LARGE SCALE GENOMIC DNA]</scope>
    <source>
        <strain evidence="2 3">T1-X7</strain>
    </source>
</reference>
<name>A0A077M277_9MICO</name>
<dbReference type="STRING" id="1194083.BN12_270016"/>
<feature type="region of interest" description="Disordered" evidence="1">
    <location>
        <begin position="1"/>
        <end position="37"/>
    </location>
</feature>
<organism evidence="2 3">
    <name type="scientific">Nostocoides japonicum T1-X7</name>
    <dbReference type="NCBI Taxonomy" id="1194083"/>
    <lineage>
        <taxon>Bacteria</taxon>
        <taxon>Bacillati</taxon>
        <taxon>Actinomycetota</taxon>
        <taxon>Actinomycetes</taxon>
        <taxon>Micrococcales</taxon>
        <taxon>Intrasporangiaceae</taxon>
        <taxon>Nostocoides</taxon>
    </lineage>
</organism>
<evidence type="ECO:0008006" key="4">
    <source>
        <dbReference type="Google" id="ProtNLM"/>
    </source>
</evidence>
<dbReference type="OrthoDB" id="5241234at2"/>
<evidence type="ECO:0000256" key="1">
    <source>
        <dbReference type="SAM" id="MobiDB-lite"/>
    </source>
</evidence>
<comment type="caution">
    <text evidence="2">The sequence shown here is derived from an EMBL/GenBank/DDBJ whole genome shotgun (WGS) entry which is preliminary data.</text>
</comment>
<dbReference type="EMBL" id="CAJB01000190">
    <property type="protein sequence ID" value="CCH78290.1"/>
    <property type="molecule type" value="Genomic_DNA"/>
</dbReference>
<dbReference type="AlphaFoldDB" id="A0A077M277"/>
<dbReference type="RefSeq" id="WP_157635363.1">
    <property type="nucleotide sequence ID" value="NZ_HF570958.1"/>
</dbReference>
<protein>
    <recommendedName>
        <fullName evidence="4">DUF222 domain-containing protein</fullName>
    </recommendedName>
</protein>
<evidence type="ECO:0000313" key="2">
    <source>
        <dbReference type="EMBL" id="CCH78290.1"/>
    </source>
</evidence>
<dbReference type="Proteomes" id="UP000035721">
    <property type="component" value="Unassembled WGS sequence"/>
</dbReference>
<evidence type="ECO:0000313" key="3">
    <source>
        <dbReference type="Proteomes" id="UP000035721"/>
    </source>
</evidence>
<gene>
    <name evidence="2" type="ORF">BN12_270016</name>
</gene>
<keyword evidence="3" id="KW-1185">Reference proteome</keyword>
<sequence length="221" mass="22194">MHRHPLIPRTRPGAGSGSTVLTAESAAPGPGAGAGRTTHTVETAYTVEGVLAWLAETDGAALVDGARVELLAGLERVTSGVAAAQARVTVAFADSQLAAAATAGGGQGATASATEDARSALSRARRARVARSIGSQVALARRQSPVKGDRLVGLARALVGELPSTLAALTAGDTTEWRATLVARETTVLDPADRAVADARLGPLLPGLGDAGTERAARQVV</sequence>
<accession>A0A077M277</accession>
<proteinExistence type="predicted"/>